<organism evidence="3 4">
    <name type="scientific">Actinomadura physcomitrii</name>
    <dbReference type="NCBI Taxonomy" id="2650748"/>
    <lineage>
        <taxon>Bacteria</taxon>
        <taxon>Bacillati</taxon>
        <taxon>Actinomycetota</taxon>
        <taxon>Actinomycetes</taxon>
        <taxon>Streptosporangiales</taxon>
        <taxon>Thermomonosporaceae</taxon>
        <taxon>Actinomadura</taxon>
    </lineage>
</organism>
<evidence type="ECO:0000256" key="2">
    <source>
        <dbReference type="ARBA" id="ARBA00023002"/>
    </source>
</evidence>
<evidence type="ECO:0000313" key="4">
    <source>
        <dbReference type="Proteomes" id="UP000462055"/>
    </source>
</evidence>
<dbReference type="PRINTS" id="PR00080">
    <property type="entry name" value="SDRFAMILY"/>
</dbReference>
<sequence length="281" mass="28637">MERSDAEKSQVGTVGLPRRGTRMRGRVALVSGGGGGSDADFLGTGAATALLFAEQGAVVGVLDRDESRAGRTCELVRERGGRAVPLTADVTDEAAVERAVAHLVAEAGRLDVLVNNTGVTGGAIDAPDLRDWDRVMAVNLRGCAVTSRAALPHLRAAGGAAIVNVSSVAAIRAFGSGAYGASKAGVIALTRDLAYAWGRHGIRVNCIVPGHLHTPIGNHGGAEGRDLRRRASLLATEGSAWDVAWAALFLGGPESAWITAAALPVDAGSTAATALGLLPLM</sequence>
<gene>
    <name evidence="3" type="ORF">F8568_011155</name>
</gene>
<reference evidence="3" key="1">
    <citation type="submission" date="2019-12" db="EMBL/GenBank/DDBJ databases">
        <title>Actinomadura physcomitrii sp. nov., a novel actinomycete isolated from moss [Physcomitrium sphaericum (Ludw) Fuernr].</title>
        <authorList>
            <person name="Zhuang X."/>
        </authorList>
    </citation>
    <scope>NUCLEOTIDE SEQUENCE [LARGE SCALE GENOMIC DNA]</scope>
    <source>
        <strain evidence="3">LD22</strain>
    </source>
</reference>
<dbReference type="GO" id="GO:0016616">
    <property type="term" value="F:oxidoreductase activity, acting on the CH-OH group of donors, NAD or NADP as acceptor"/>
    <property type="evidence" value="ECO:0007669"/>
    <property type="project" value="TreeGrafter"/>
</dbReference>
<name>A0A6I4MAV1_9ACTN</name>
<dbReference type="AlphaFoldDB" id="A0A6I4MAV1"/>
<dbReference type="FunFam" id="3.40.50.720:FF:000084">
    <property type="entry name" value="Short-chain dehydrogenase reductase"/>
    <property type="match status" value="1"/>
</dbReference>
<comment type="caution">
    <text evidence="3">The sequence shown here is derived from an EMBL/GenBank/DDBJ whole genome shotgun (WGS) entry which is preliminary data.</text>
</comment>
<dbReference type="PRINTS" id="PR00081">
    <property type="entry name" value="GDHRDH"/>
</dbReference>
<evidence type="ECO:0000313" key="3">
    <source>
        <dbReference type="EMBL" id="MWA00931.1"/>
    </source>
</evidence>
<dbReference type="PROSITE" id="PS00061">
    <property type="entry name" value="ADH_SHORT"/>
    <property type="match status" value="1"/>
</dbReference>
<proteinExistence type="inferred from homology"/>
<dbReference type="InterPro" id="IPR002347">
    <property type="entry name" value="SDR_fam"/>
</dbReference>
<dbReference type="Gene3D" id="3.40.50.720">
    <property type="entry name" value="NAD(P)-binding Rossmann-like Domain"/>
    <property type="match status" value="1"/>
</dbReference>
<dbReference type="PANTHER" id="PTHR42760">
    <property type="entry name" value="SHORT-CHAIN DEHYDROGENASES/REDUCTASES FAMILY MEMBER"/>
    <property type="match status" value="1"/>
</dbReference>
<dbReference type="Proteomes" id="UP000462055">
    <property type="component" value="Unassembled WGS sequence"/>
</dbReference>
<dbReference type="SUPFAM" id="SSF51735">
    <property type="entry name" value="NAD(P)-binding Rossmann-fold domains"/>
    <property type="match status" value="1"/>
</dbReference>
<accession>A0A6I4MAV1</accession>
<keyword evidence="2" id="KW-0560">Oxidoreductase</keyword>
<dbReference type="CDD" id="cd05233">
    <property type="entry name" value="SDR_c"/>
    <property type="match status" value="1"/>
</dbReference>
<dbReference type="InterPro" id="IPR036291">
    <property type="entry name" value="NAD(P)-bd_dom_sf"/>
</dbReference>
<keyword evidence="4" id="KW-1185">Reference proteome</keyword>
<evidence type="ECO:0000256" key="1">
    <source>
        <dbReference type="ARBA" id="ARBA00006484"/>
    </source>
</evidence>
<comment type="similarity">
    <text evidence="1">Belongs to the short-chain dehydrogenases/reductases (SDR) family.</text>
</comment>
<dbReference type="EMBL" id="WBMS02000007">
    <property type="protein sequence ID" value="MWA00931.1"/>
    <property type="molecule type" value="Genomic_DNA"/>
</dbReference>
<protein>
    <submittedName>
        <fullName evidence="3">SDR family oxidoreductase</fullName>
    </submittedName>
</protein>
<dbReference type="InterPro" id="IPR020904">
    <property type="entry name" value="Sc_DH/Rdtase_CS"/>
</dbReference>
<dbReference type="Pfam" id="PF13561">
    <property type="entry name" value="adh_short_C2"/>
    <property type="match status" value="1"/>
</dbReference>